<proteinExistence type="predicted"/>
<name>A0A7R8ZYH1_9CRUS</name>
<accession>A0A7R8ZYH1</accession>
<gene>
    <name evidence="1" type="ORF">CTOB1V02_LOCUS14316</name>
</gene>
<reference evidence="1" key="1">
    <citation type="submission" date="2020-11" db="EMBL/GenBank/DDBJ databases">
        <authorList>
            <person name="Tran Van P."/>
        </authorList>
    </citation>
    <scope>NUCLEOTIDE SEQUENCE</scope>
</reference>
<sequence length="8" mass="992">MQWTSPRS</sequence>
<protein>
    <submittedName>
        <fullName evidence="1">Uncharacterized protein</fullName>
    </submittedName>
</protein>
<organism evidence="1">
    <name type="scientific">Cyprideis torosa</name>
    <dbReference type="NCBI Taxonomy" id="163714"/>
    <lineage>
        <taxon>Eukaryota</taxon>
        <taxon>Metazoa</taxon>
        <taxon>Ecdysozoa</taxon>
        <taxon>Arthropoda</taxon>
        <taxon>Crustacea</taxon>
        <taxon>Oligostraca</taxon>
        <taxon>Ostracoda</taxon>
        <taxon>Podocopa</taxon>
        <taxon>Podocopida</taxon>
        <taxon>Cytherocopina</taxon>
        <taxon>Cytheroidea</taxon>
        <taxon>Cytherideidae</taxon>
        <taxon>Cyprideis</taxon>
    </lineage>
</organism>
<dbReference type="EMBL" id="OB679527">
    <property type="protein sequence ID" value="CAD7236501.1"/>
    <property type="molecule type" value="Genomic_DNA"/>
</dbReference>
<evidence type="ECO:0000313" key="1">
    <source>
        <dbReference type="EMBL" id="CAD7236501.1"/>
    </source>
</evidence>